<comment type="similarity">
    <text evidence="2 12">Belongs to the BCAP29/BCAP31 family.</text>
</comment>
<evidence type="ECO:0000256" key="11">
    <source>
        <dbReference type="ARBA" id="ARBA00023136"/>
    </source>
</evidence>
<dbReference type="Pfam" id="PF05529">
    <property type="entry name" value="Bap31"/>
    <property type="match status" value="1"/>
</dbReference>
<feature type="domain" description="BAP29/BAP31 transmembrane" evidence="14">
    <location>
        <begin position="1"/>
        <end position="134"/>
    </location>
</feature>
<keyword evidence="7 12" id="KW-0931">ER-Golgi transport</keyword>
<keyword evidence="10 13" id="KW-0175">Coiled coil</keyword>
<dbReference type="OrthoDB" id="435607at2759"/>
<feature type="transmembrane region" description="Helical" evidence="12">
    <location>
        <begin position="7"/>
        <end position="28"/>
    </location>
</feature>
<keyword evidence="4 12" id="KW-0812">Transmembrane</keyword>
<dbReference type="GO" id="GO:0005789">
    <property type="term" value="C:endoplasmic reticulum membrane"/>
    <property type="evidence" value="ECO:0007669"/>
    <property type="project" value="UniProtKB-SubCell"/>
</dbReference>
<keyword evidence="5" id="KW-0053">Apoptosis</keyword>
<evidence type="ECO:0000256" key="10">
    <source>
        <dbReference type="ARBA" id="ARBA00023054"/>
    </source>
</evidence>
<feature type="transmembrane region" description="Helical" evidence="12">
    <location>
        <begin position="102"/>
        <end position="124"/>
    </location>
</feature>
<evidence type="ECO:0000313" key="16">
    <source>
        <dbReference type="EMBL" id="QBH73425.1"/>
    </source>
</evidence>
<dbReference type="GO" id="GO:0070973">
    <property type="term" value="P:protein localization to endoplasmic reticulum exit site"/>
    <property type="evidence" value="ECO:0007669"/>
    <property type="project" value="UniProtKB-UniRule"/>
</dbReference>
<dbReference type="EMBL" id="MH638035">
    <property type="protein sequence ID" value="QBH73425.1"/>
    <property type="molecule type" value="mRNA"/>
</dbReference>
<evidence type="ECO:0000259" key="14">
    <source>
        <dbReference type="Pfam" id="PF05529"/>
    </source>
</evidence>
<evidence type="ECO:0000256" key="7">
    <source>
        <dbReference type="ARBA" id="ARBA00022892"/>
    </source>
</evidence>
<comment type="subcellular location">
    <subcellularLocation>
        <location evidence="1 12">Endoplasmic reticulum membrane</location>
        <topology evidence="1 12">Multi-pass membrane protein</topology>
    </subcellularLocation>
</comment>
<dbReference type="InterPro" id="IPR040463">
    <property type="entry name" value="BAP29/BAP31_N"/>
</dbReference>
<dbReference type="GO" id="GO:0006886">
    <property type="term" value="P:intracellular protein transport"/>
    <property type="evidence" value="ECO:0007669"/>
    <property type="project" value="UniProtKB-UniRule"/>
</dbReference>
<evidence type="ECO:0000256" key="8">
    <source>
        <dbReference type="ARBA" id="ARBA00022927"/>
    </source>
</evidence>
<evidence type="ECO:0000256" key="5">
    <source>
        <dbReference type="ARBA" id="ARBA00022703"/>
    </source>
</evidence>
<name>A0A481SWS8_DAKVI</name>
<keyword evidence="9 12" id="KW-1133">Transmembrane helix</keyword>
<keyword evidence="6 12" id="KW-0256">Endoplasmic reticulum</keyword>
<dbReference type="Gene3D" id="1.20.5.110">
    <property type="match status" value="1"/>
</dbReference>
<dbReference type="PANTHER" id="PTHR12701">
    <property type="entry name" value="BCR-ASSOCIATED PROTEIN, BAP"/>
    <property type="match status" value="1"/>
</dbReference>
<feature type="transmembrane region" description="Helical" evidence="12">
    <location>
        <begin position="48"/>
        <end position="64"/>
    </location>
</feature>
<evidence type="ECO:0000256" key="2">
    <source>
        <dbReference type="ARBA" id="ARBA00007956"/>
    </source>
</evidence>
<evidence type="ECO:0000256" key="13">
    <source>
        <dbReference type="SAM" id="Coils"/>
    </source>
</evidence>
<evidence type="ECO:0000256" key="9">
    <source>
        <dbReference type="ARBA" id="ARBA00022989"/>
    </source>
</evidence>
<accession>A0A481SWS8</accession>
<evidence type="ECO:0000256" key="3">
    <source>
        <dbReference type="ARBA" id="ARBA00022448"/>
    </source>
</evidence>
<reference evidence="16" key="1">
    <citation type="journal article" date="2019" name="Sci. Rep.">
        <title>No signal of deleterious mutation accumulation in conserved gene sequences of extant asexual hexapods.</title>
        <authorList>
            <person name="Brandt A."/>
            <person name="Bast J."/>
            <person name="Scheu S."/>
            <person name="Meusemann K."/>
            <person name="Donath A."/>
            <person name="Schuette K."/>
            <person name="Machida R."/>
            <person name="Kraaijeveld K."/>
        </authorList>
    </citation>
    <scope>NUCLEOTIDE SEQUENCE</scope>
    <source>
        <strain evidence="16">OG9834</strain>
    </source>
</reference>
<dbReference type="GO" id="GO:0006888">
    <property type="term" value="P:endoplasmic reticulum to Golgi vesicle-mediated transport"/>
    <property type="evidence" value="ECO:0007669"/>
    <property type="project" value="UniProtKB-UniRule"/>
</dbReference>
<organism evidence="16">
    <name type="scientific">Daktulosphaira vitifoliae</name>
    <name type="common">Grape phylloxera</name>
    <name type="synonym">Viteus vitifoliae</name>
    <dbReference type="NCBI Taxonomy" id="58002"/>
    <lineage>
        <taxon>Eukaryota</taxon>
        <taxon>Metazoa</taxon>
        <taxon>Ecdysozoa</taxon>
        <taxon>Arthropoda</taxon>
        <taxon>Hexapoda</taxon>
        <taxon>Insecta</taxon>
        <taxon>Pterygota</taxon>
        <taxon>Neoptera</taxon>
        <taxon>Paraneoptera</taxon>
        <taxon>Hemiptera</taxon>
        <taxon>Sternorrhyncha</taxon>
        <taxon>Aphidomorpha</taxon>
        <taxon>Phylloxeroidea</taxon>
        <taxon>Phylloxeridae</taxon>
        <taxon>Daktulosphaira</taxon>
    </lineage>
</organism>
<evidence type="ECO:0000256" key="1">
    <source>
        <dbReference type="ARBA" id="ARBA00004477"/>
    </source>
</evidence>
<feature type="coiled-coil region" evidence="13">
    <location>
        <begin position="156"/>
        <end position="211"/>
    </location>
</feature>
<dbReference type="KEGG" id="dvt:126901244"/>
<keyword evidence="11 12" id="KW-0472">Membrane</keyword>
<dbReference type="GeneID" id="126901244"/>
<dbReference type="GO" id="GO:0006915">
    <property type="term" value="P:apoptotic process"/>
    <property type="evidence" value="ECO:0007669"/>
    <property type="project" value="UniProtKB-KW"/>
</dbReference>
<keyword evidence="3 12" id="KW-0813">Transport</keyword>
<comment type="function">
    <text evidence="12">May play a role in anterograde transport of membrane proteins from the endoplasmic reticulum to the Golgi.</text>
</comment>
<proteinExistence type="evidence at transcript level"/>
<dbReference type="AlphaFoldDB" id="A0A481SWS8"/>
<keyword evidence="8 12" id="KW-0653">Protein transport</keyword>
<dbReference type="RefSeq" id="XP_050533558.1">
    <property type="nucleotide sequence ID" value="XM_050677601.1"/>
</dbReference>
<evidence type="ECO:0000256" key="6">
    <source>
        <dbReference type="ARBA" id="ARBA00022824"/>
    </source>
</evidence>
<evidence type="ECO:0000256" key="4">
    <source>
        <dbReference type="ARBA" id="ARBA00022692"/>
    </source>
</evidence>
<protein>
    <recommendedName>
        <fullName evidence="12">Endoplasmic reticulum transmembrane protein</fullName>
    </recommendedName>
</protein>
<dbReference type="FunFam" id="1.20.5.110:FF:000011">
    <property type="entry name" value="B-cell receptor-associated protein 29"/>
    <property type="match status" value="1"/>
</dbReference>
<dbReference type="InterPro" id="IPR008417">
    <property type="entry name" value="BAP29/BAP31"/>
</dbReference>
<evidence type="ECO:0000259" key="15">
    <source>
        <dbReference type="Pfam" id="PF18035"/>
    </source>
</evidence>
<dbReference type="PANTHER" id="PTHR12701:SF20">
    <property type="entry name" value="ENDOPLASMIC RETICULUM TRANSMEMBRANE PROTEIN"/>
    <property type="match status" value="1"/>
</dbReference>
<feature type="domain" description="Bap31/Bap29 cytoplasmic coiled-coil" evidence="15">
    <location>
        <begin position="161"/>
        <end position="213"/>
    </location>
</feature>
<sequence length="213" mass="24784">MSLQWTIIATFLYFEVGVLLLFMIPYMSAQRWNKLFRSRFYQALSAQAQWYFTFLLFVLVLFLLDSIREMRKYSNPELTDAHQHLDHEMQANMRLFRAQRNFYISGIALFLSFVIKRFIALMTLQASLLAQSEASLKQAKSASDAAKSLMSKKDNGDGESKELKKLKEELESIKADRDAIKSQAESVSKEYDRLLGEHEKLQKTVEKESKKDD</sequence>
<dbReference type="Pfam" id="PF18035">
    <property type="entry name" value="Bap31_Bap29_C"/>
    <property type="match status" value="1"/>
</dbReference>
<evidence type="ECO:0000256" key="12">
    <source>
        <dbReference type="RuleBase" id="RU367026"/>
    </source>
</evidence>
<dbReference type="InterPro" id="IPR041672">
    <property type="entry name" value="Bap31/Bap29_C"/>
</dbReference>